<dbReference type="Proteomes" id="UP000324800">
    <property type="component" value="Unassembled WGS sequence"/>
</dbReference>
<evidence type="ECO:0000313" key="2">
    <source>
        <dbReference type="Proteomes" id="UP000324800"/>
    </source>
</evidence>
<dbReference type="EMBL" id="SNRW01000746">
    <property type="protein sequence ID" value="KAA6399468.1"/>
    <property type="molecule type" value="Genomic_DNA"/>
</dbReference>
<protein>
    <submittedName>
        <fullName evidence="1">Uncharacterized protein</fullName>
    </submittedName>
</protein>
<evidence type="ECO:0000313" key="1">
    <source>
        <dbReference type="EMBL" id="KAA6399468.1"/>
    </source>
</evidence>
<dbReference type="AlphaFoldDB" id="A0A5J4WWQ4"/>
<comment type="caution">
    <text evidence="1">The sequence shown here is derived from an EMBL/GenBank/DDBJ whole genome shotgun (WGS) entry which is preliminary data.</text>
</comment>
<sequence>MADTNYWEIHNIIVQVFDIRLDLEQSGYSSVTQSSSKTFTNITHDEPTQYSNQEQNISLIRALTELAQKSREMAMQPYRQEIGTGELPHITNVNFYSDIAYVCFNSIQPVFSACKKVLVNQMIETNMNQKQALKKQSNKKKKKNKKN</sequence>
<proteinExistence type="predicted"/>
<reference evidence="1 2" key="1">
    <citation type="submission" date="2019-03" db="EMBL/GenBank/DDBJ databases">
        <title>Single cell metagenomics reveals metabolic interactions within the superorganism composed of flagellate Streblomastix strix and complex community of Bacteroidetes bacteria on its surface.</title>
        <authorList>
            <person name="Treitli S.C."/>
            <person name="Kolisko M."/>
            <person name="Husnik F."/>
            <person name="Keeling P."/>
            <person name="Hampl V."/>
        </authorList>
    </citation>
    <scope>NUCLEOTIDE SEQUENCE [LARGE SCALE GENOMIC DNA]</scope>
    <source>
        <strain evidence="1">ST1C</strain>
    </source>
</reference>
<accession>A0A5J4WWQ4</accession>
<name>A0A5J4WWQ4_9EUKA</name>
<gene>
    <name evidence="1" type="ORF">EZS28_005008</name>
</gene>
<organism evidence="1 2">
    <name type="scientific">Streblomastix strix</name>
    <dbReference type="NCBI Taxonomy" id="222440"/>
    <lineage>
        <taxon>Eukaryota</taxon>
        <taxon>Metamonada</taxon>
        <taxon>Preaxostyla</taxon>
        <taxon>Oxymonadida</taxon>
        <taxon>Streblomastigidae</taxon>
        <taxon>Streblomastix</taxon>
    </lineage>
</organism>